<dbReference type="AlphaFoldDB" id="A0A410WYM0"/>
<dbReference type="Pfam" id="PF00550">
    <property type="entry name" value="PP-binding"/>
    <property type="match status" value="1"/>
</dbReference>
<evidence type="ECO:0000256" key="2">
    <source>
        <dbReference type="ARBA" id="ARBA00022553"/>
    </source>
</evidence>
<dbReference type="RefSeq" id="WP_042226731.1">
    <property type="nucleotide sequence ID" value="NZ_CP026520.1"/>
</dbReference>
<dbReference type="InterPro" id="IPR036736">
    <property type="entry name" value="ACP-like_sf"/>
</dbReference>
<keyword evidence="2" id="KW-0597">Phosphoprotein</keyword>
<name>A0A410WYM0_9BACL</name>
<dbReference type="SMART" id="SM00823">
    <property type="entry name" value="PKS_PP"/>
    <property type="match status" value="1"/>
</dbReference>
<reference evidence="4 7" key="2">
    <citation type="submission" date="2022-05" db="EMBL/GenBank/DDBJ databases">
        <title>Genome Sequencing of Bee-Associated Microbes.</title>
        <authorList>
            <person name="Dunlap C."/>
        </authorList>
    </citation>
    <scope>NUCLEOTIDE SEQUENCE [LARGE SCALE GENOMIC DNA]</scope>
    <source>
        <strain evidence="4 7">NRRL B-23120</strain>
    </source>
</reference>
<dbReference type="GeneID" id="95376792"/>
<dbReference type="InterPro" id="IPR009081">
    <property type="entry name" value="PP-bd_ACP"/>
</dbReference>
<proteinExistence type="predicted"/>
<dbReference type="Gene3D" id="1.10.1200.10">
    <property type="entry name" value="ACP-like"/>
    <property type="match status" value="1"/>
</dbReference>
<dbReference type="OrthoDB" id="1495744at2"/>
<dbReference type="SUPFAM" id="SSF47336">
    <property type="entry name" value="ACP-like"/>
    <property type="match status" value="1"/>
</dbReference>
<keyword evidence="1" id="KW-0596">Phosphopantetheine</keyword>
<evidence type="ECO:0000313" key="6">
    <source>
        <dbReference type="Proteomes" id="UP000288943"/>
    </source>
</evidence>
<sequence>MSLETKENVRTAQVISCVNEILQTKDPITPETDLFLLGLDSVTAVNLIVSLEGVFGITFNDDELIVENFSTVRKITEHVTEKLEGTL</sequence>
<accession>A0A410WYM0</accession>
<dbReference type="PROSITE" id="PS50075">
    <property type="entry name" value="CARRIER"/>
    <property type="match status" value="1"/>
</dbReference>
<dbReference type="EMBL" id="JAMDMJ010000013">
    <property type="protein sequence ID" value="MCY9596539.1"/>
    <property type="molecule type" value="Genomic_DNA"/>
</dbReference>
<evidence type="ECO:0000313" key="7">
    <source>
        <dbReference type="Proteomes" id="UP001527202"/>
    </source>
</evidence>
<reference evidence="5 6" key="1">
    <citation type="submission" date="2018-01" db="EMBL/GenBank/DDBJ databases">
        <title>The whole genome sequencing and assembly of Paenibacillus chitinolyticus KCCM 41400 strain.</title>
        <authorList>
            <person name="Kim J.-Y."/>
            <person name="Park M.-K."/>
            <person name="Lee Y.-J."/>
            <person name="Yi H."/>
            <person name="Bahn Y.-S."/>
            <person name="Kim J.F."/>
            <person name="Lee D.-W."/>
        </authorList>
    </citation>
    <scope>NUCLEOTIDE SEQUENCE [LARGE SCALE GENOMIC DNA]</scope>
    <source>
        <strain evidence="5 6">KCCM 41400</strain>
    </source>
</reference>
<organism evidence="5 6">
    <name type="scientific">Paenibacillus chitinolyticus</name>
    <dbReference type="NCBI Taxonomy" id="79263"/>
    <lineage>
        <taxon>Bacteria</taxon>
        <taxon>Bacillati</taxon>
        <taxon>Bacillota</taxon>
        <taxon>Bacilli</taxon>
        <taxon>Bacillales</taxon>
        <taxon>Paenibacillaceae</taxon>
        <taxon>Paenibacillus</taxon>
    </lineage>
</organism>
<dbReference type="Proteomes" id="UP001527202">
    <property type="component" value="Unassembled WGS sequence"/>
</dbReference>
<protein>
    <submittedName>
        <fullName evidence="5">Acyl carrier protein</fullName>
    </submittedName>
</protein>
<gene>
    <name evidence="4" type="ORF">M5X16_12225</name>
    <name evidence="5" type="ORF">PC41400_18530</name>
</gene>
<evidence type="ECO:0000256" key="1">
    <source>
        <dbReference type="ARBA" id="ARBA00022450"/>
    </source>
</evidence>
<evidence type="ECO:0000259" key="3">
    <source>
        <dbReference type="PROSITE" id="PS50075"/>
    </source>
</evidence>
<dbReference type="KEGG" id="pchi:PC41400_18530"/>
<dbReference type="InterPro" id="IPR006162">
    <property type="entry name" value="Ppantetheine_attach_site"/>
</dbReference>
<keyword evidence="7" id="KW-1185">Reference proteome</keyword>
<dbReference type="GO" id="GO:0031177">
    <property type="term" value="F:phosphopantetheine binding"/>
    <property type="evidence" value="ECO:0007669"/>
    <property type="project" value="InterPro"/>
</dbReference>
<dbReference type="InterPro" id="IPR020806">
    <property type="entry name" value="PKS_PP-bd"/>
</dbReference>
<dbReference type="Proteomes" id="UP000288943">
    <property type="component" value="Chromosome"/>
</dbReference>
<dbReference type="EMBL" id="CP026520">
    <property type="protein sequence ID" value="QAV19549.1"/>
    <property type="molecule type" value="Genomic_DNA"/>
</dbReference>
<feature type="domain" description="Carrier" evidence="3">
    <location>
        <begin position="5"/>
        <end position="83"/>
    </location>
</feature>
<dbReference type="PROSITE" id="PS00012">
    <property type="entry name" value="PHOSPHOPANTETHEINE"/>
    <property type="match status" value="1"/>
</dbReference>
<evidence type="ECO:0000313" key="4">
    <source>
        <dbReference type="EMBL" id="MCY9596539.1"/>
    </source>
</evidence>
<evidence type="ECO:0000313" key="5">
    <source>
        <dbReference type="EMBL" id="QAV19549.1"/>
    </source>
</evidence>